<evidence type="ECO:0000259" key="6">
    <source>
        <dbReference type="Pfam" id="PF01485"/>
    </source>
</evidence>
<feature type="region of interest" description="Disordered" evidence="5">
    <location>
        <begin position="341"/>
        <end position="360"/>
    </location>
</feature>
<sequence>MDNDDDESLKLAIQLQREDLELWQARQGKRRIDDISQDSELVAAACREELGRIECQLSDRALGRSISTTVQENAAEIAAITADEQEAARDREWALRLSRDPEARRTPPQEVNNQQQRDEQPVLHEEIIERSTAPYIAPRSSDFAHRNDYNDHGELPLDESSAWAASRRQQTIQCVSCFDELPEPALSQAPCSHHYCQECLITLVQNALRDEGLFPPRCCTQTIPIEDGNRFLTPELVGQYRAKKLEFETPNRTYCHDPTCGVFVPPDFIEADTGTCPSCNKKTCVLCKDKTHAGVCPEDTASQELLRLAQAEGWQRCSSCDRVMDLMHGCNHISKSILKKPTIPPEPNILSPNPSPTLSY</sequence>
<dbReference type="Gene3D" id="3.30.40.10">
    <property type="entry name" value="Zinc/RING finger domain, C3HC4 (zinc finger)"/>
    <property type="match status" value="1"/>
</dbReference>
<keyword evidence="8" id="KW-1185">Reference proteome</keyword>
<keyword evidence="1" id="KW-0479">Metal-binding</keyword>
<evidence type="ECO:0000313" key="7">
    <source>
        <dbReference type="EMBL" id="KAF4967967.1"/>
    </source>
</evidence>
<feature type="domain" description="IBR" evidence="6">
    <location>
        <begin position="243"/>
        <end position="295"/>
    </location>
</feature>
<evidence type="ECO:0000256" key="3">
    <source>
        <dbReference type="ARBA" id="ARBA00022786"/>
    </source>
</evidence>
<accession>A0A8H4XAI1</accession>
<proteinExistence type="predicted"/>
<comment type="caution">
    <text evidence="7">The sequence shown here is derived from an EMBL/GenBank/DDBJ whole genome shotgun (WGS) entry which is preliminary data.</text>
</comment>
<dbReference type="InterPro" id="IPR002867">
    <property type="entry name" value="IBR_dom"/>
</dbReference>
<gene>
    <name evidence="7" type="ORF">FSARC_4579</name>
</gene>
<evidence type="ECO:0000313" key="8">
    <source>
        <dbReference type="Proteomes" id="UP000622797"/>
    </source>
</evidence>
<feature type="compositionally biased region" description="Basic and acidic residues" evidence="5">
    <location>
        <begin position="142"/>
        <end position="152"/>
    </location>
</feature>
<dbReference type="InterPro" id="IPR031127">
    <property type="entry name" value="E3_UB_ligase_RBR"/>
</dbReference>
<dbReference type="SUPFAM" id="SSF57850">
    <property type="entry name" value="RING/U-box"/>
    <property type="match status" value="1"/>
</dbReference>
<organism evidence="7 8">
    <name type="scientific">Fusarium sarcochroum</name>
    <dbReference type="NCBI Taxonomy" id="1208366"/>
    <lineage>
        <taxon>Eukaryota</taxon>
        <taxon>Fungi</taxon>
        <taxon>Dikarya</taxon>
        <taxon>Ascomycota</taxon>
        <taxon>Pezizomycotina</taxon>
        <taxon>Sordariomycetes</taxon>
        <taxon>Hypocreomycetidae</taxon>
        <taxon>Hypocreales</taxon>
        <taxon>Nectriaceae</taxon>
        <taxon>Fusarium</taxon>
        <taxon>Fusarium lateritium species complex</taxon>
    </lineage>
</organism>
<protein>
    <recommendedName>
        <fullName evidence="6">IBR domain-containing protein</fullName>
    </recommendedName>
</protein>
<dbReference type="GO" id="GO:0016567">
    <property type="term" value="P:protein ubiquitination"/>
    <property type="evidence" value="ECO:0007669"/>
    <property type="project" value="InterPro"/>
</dbReference>
<feature type="compositionally biased region" description="Basic and acidic residues" evidence="5">
    <location>
        <begin position="98"/>
        <end position="107"/>
    </location>
</feature>
<feature type="compositionally biased region" description="Basic and acidic residues" evidence="5">
    <location>
        <begin position="116"/>
        <end position="129"/>
    </location>
</feature>
<feature type="region of interest" description="Disordered" evidence="5">
    <location>
        <begin position="98"/>
        <end position="152"/>
    </location>
</feature>
<keyword evidence="4" id="KW-0862">Zinc</keyword>
<name>A0A8H4XAI1_9HYPO</name>
<keyword evidence="2" id="KW-0863">Zinc-finger</keyword>
<dbReference type="Proteomes" id="UP000622797">
    <property type="component" value="Unassembled WGS sequence"/>
</dbReference>
<dbReference type="CDD" id="cd20335">
    <property type="entry name" value="BRcat_RBR"/>
    <property type="match status" value="1"/>
</dbReference>
<evidence type="ECO:0000256" key="4">
    <source>
        <dbReference type="ARBA" id="ARBA00022833"/>
    </source>
</evidence>
<dbReference type="OrthoDB" id="10009520at2759"/>
<keyword evidence="3" id="KW-0833">Ubl conjugation pathway</keyword>
<dbReference type="Pfam" id="PF01485">
    <property type="entry name" value="IBR"/>
    <property type="match status" value="1"/>
</dbReference>
<dbReference type="InterPro" id="IPR013083">
    <property type="entry name" value="Znf_RING/FYVE/PHD"/>
</dbReference>
<dbReference type="PANTHER" id="PTHR11685">
    <property type="entry name" value="RBR FAMILY RING FINGER AND IBR DOMAIN-CONTAINING"/>
    <property type="match status" value="1"/>
</dbReference>
<evidence type="ECO:0000256" key="2">
    <source>
        <dbReference type="ARBA" id="ARBA00022771"/>
    </source>
</evidence>
<dbReference type="GO" id="GO:0004842">
    <property type="term" value="F:ubiquitin-protein transferase activity"/>
    <property type="evidence" value="ECO:0007669"/>
    <property type="project" value="InterPro"/>
</dbReference>
<dbReference type="GO" id="GO:0008270">
    <property type="term" value="F:zinc ion binding"/>
    <property type="evidence" value="ECO:0007669"/>
    <property type="project" value="UniProtKB-KW"/>
</dbReference>
<dbReference type="PROSITE" id="PS00518">
    <property type="entry name" value="ZF_RING_1"/>
    <property type="match status" value="1"/>
</dbReference>
<evidence type="ECO:0000256" key="5">
    <source>
        <dbReference type="SAM" id="MobiDB-lite"/>
    </source>
</evidence>
<evidence type="ECO:0000256" key="1">
    <source>
        <dbReference type="ARBA" id="ARBA00022723"/>
    </source>
</evidence>
<dbReference type="EMBL" id="JABEXW010000213">
    <property type="protein sequence ID" value="KAF4967967.1"/>
    <property type="molecule type" value="Genomic_DNA"/>
</dbReference>
<feature type="compositionally biased region" description="Polar residues" evidence="5">
    <location>
        <begin position="350"/>
        <end position="360"/>
    </location>
</feature>
<dbReference type="AlphaFoldDB" id="A0A8H4XAI1"/>
<dbReference type="InterPro" id="IPR017907">
    <property type="entry name" value="Znf_RING_CS"/>
</dbReference>
<reference evidence="7" key="2">
    <citation type="submission" date="2020-05" db="EMBL/GenBank/DDBJ databases">
        <authorList>
            <person name="Kim H.-S."/>
            <person name="Proctor R.H."/>
            <person name="Brown D.W."/>
        </authorList>
    </citation>
    <scope>NUCLEOTIDE SEQUENCE</scope>
    <source>
        <strain evidence="7">NRRL 20472</strain>
    </source>
</reference>
<reference evidence="7" key="1">
    <citation type="journal article" date="2020" name="BMC Genomics">
        <title>Correction to: Identification and distribution of gene clusters required for synthesis of sphingolipid metabolism inhibitors in diverse species of the filamentous fungus Fusarium.</title>
        <authorList>
            <person name="Kim H.S."/>
            <person name="Lohmar J.M."/>
            <person name="Busman M."/>
            <person name="Brown D.W."/>
            <person name="Naumann T.A."/>
            <person name="Divon H.H."/>
            <person name="Lysoe E."/>
            <person name="Uhlig S."/>
            <person name="Proctor R.H."/>
        </authorList>
    </citation>
    <scope>NUCLEOTIDE SEQUENCE</scope>
    <source>
        <strain evidence="7">NRRL 20472</strain>
    </source>
</reference>